<evidence type="ECO:0000313" key="2">
    <source>
        <dbReference type="Proteomes" id="UP001374535"/>
    </source>
</evidence>
<gene>
    <name evidence="1" type="ORF">V8G54_005903</name>
</gene>
<dbReference type="Proteomes" id="UP001374535">
    <property type="component" value="Chromosome 2"/>
</dbReference>
<reference evidence="1 2" key="1">
    <citation type="journal article" date="2023" name="Life. Sci Alliance">
        <title>Evolutionary insights into 3D genome organization and epigenetic landscape of Vigna mungo.</title>
        <authorList>
            <person name="Junaid A."/>
            <person name="Singh B."/>
            <person name="Bhatia S."/>
        </authorList>
    </citation>
    <scope>NUCLEOTIDE SEQUENCE [LARGE SCALE GENOMIC DNA]</scope>
    <source>
        <strain evidence="1">Urdbean</strain>
    </source>
</reference>
<dbReference type="AlphaFoldDB" id="A0AAQ3NY08"/>
<accession>A0AAQ3NY08</accession>
<evidence type="ECO:0000313" key="1">
    <source>
        <dbReference type="EMBL" id="WVZ18581.1"/>
    </source>
</evidence>
<protein>
    <submittedName>
        <fullName evidence="1">Uncharacterized protein</fullName>
    </submittedName>
</protein>
<name>A0AAQ3NY08_VIGMU</name>
<proteinExistence type="predicted"/>
<keyword evidence="2" id="KW-1185">Reference proteome</keyword>
<organism evidence="1 2">
    <name type="scientific">Vigna mungo</name>
    <name type="common">Black gram</name>
    <name type="synonym">Phaseolus mungo</name>
    <dbReference type="NCBI Taxonomy" id="3915"/>
    <lineage>
        <taxon>Eukaryota</taxon>
        <taxon>Viridiplantae</taxon>
        <taxon>Streptophyta</taxon>
        <taxon>Embryophyta</taxon>
        <taxon>Tracheophyta</taxon>
        <taxon>Spermatophyta</taxon>
        <taxon>Magnoliopsida</taxon>
        <taxon>eudicotyledons</taxon>
        <taxon>Gunneridae</taxon>
        <taxon>Pentapetalae</taxon>
        <taxon>rosids</taxon>
        <taxon>fabids</taxon>
        <taxon>Fabales</taxon>
        <taxon>Fabaceae</taxon>
        <taxon>Papilionoideae</taxon>
        <taxon>50 kb inversion clade</taxon>
        <taxon>NPAAA clade</taxon>
        <taxon>indigoferoid/millettioid clade</taxon>
        <taxon>Phaseoleae</taxon>
        <taxon>Vigna</taxon>
    </lineage>
</organism>
<dbReference type="EMBL" id="CP144699">
    <property type="protein sequence ID" value="WVZ18581.1"/>
    <property type="molecule type" value="Genomic_DNA"/>
</dbReference>
<sequence length="135" mass="14963">MAEIHSSKSRIFFKTNLTSSSPFFFRFRTLSISTTSRSRSSSSSFFTLPPFLDSFTICAHDNLRGANDAAIPLNSATETDTVTDITSAMTCLSSASTRDVGACCVQCCWCWARLTHRRTDTIFSISLEILFLAFT</sequence>